<dbReference type="InterPro" id="IPR029063">
    <property type="entry name" value="SAM-dependent_MTases_sf"/>
</dbReference>
<evidence type="ECO:0008006" key="3">
    <source>
        <dbReference type="Google" id="ProtNLM"/>
    </source>
</evidence>
<protein>
    <recommendedName>
        <fullName evidence="3">2-polyprenyl-6-hydroxyphenol methylase</fullName>
    </recommendedName>
</protein>
<dbReference type="Pfam" id="PF13489">
    <property type="entry name" value="Methyltransf_23"/>
    <property type="match status" value="1"/>
</dbReference>
<dbReference type="EMBL" id="MOBX01000015">
    <property type="protein sequence ID" value="RON78398.1"/>
    <property type="molecule type" value="Genomic_DNA"/>
</dbReference>
<comment type="caution">
    <text evidence="1">The sequence shown here is derived from an EMBL/GenBank/DDBJ whole genome shotgun (WGS) entry which is preliminary data.</text>
</comment>
<reference evidence="1 2" key="1">
    <citation type="submission" date="2016-10" db="EMBL/GenBank/DDBJ databases">
        <title>Comparative genome analysis of multiple Pseudomonas spp. focuses on biocontrol and plant growth promoting traits.</title>
        <authorList>
            <person name="Tao X.-Y."/>
            <person name="Taylor C.G."/>
        </authorList>
    </citation>
    <scope>NUCLEOTIDE SEQUENCE [LARGE SCALE GENOMIC DNA]</scope>
    <source>
        <strain evidence="1 2">28B5</strain>
    </source>
</reference>
<proteinExistence type="predicted"/>
<dbReference type="PANTHER" id="PTHR43861">
    <property type="entry name" value="TRANS-ACONITATE 2-METHYLTRANSFERASE-RELATED"/>
    <property type="match status" value="1"/>
</dbReference>
<dbReference type="CDD" id="cd02440">
    <property type="entry name" value="AdoMet_MTases"/>
    <property type="match status" value="1"/>
</dbReference>
<organism evidence="1 2">
    <name type="scientific">Pseudomonas fluorescens</name>
    <dbReference type="NCBI Taxonomy" id="294"/>
    <lineage>
        <taxon>Bacteria</taxon>
        <taxon>Pseudomonadati</taxon>
        <taxon>Pseudomonadota</taxon>
        <taxon>Gammaproteobacteria</taxon>
        <taxon>Pseudomonadales</taxon>
        <taxon>Pseudomonadaceae</taxon>
        <taxon>Pseudomonas</taxon>
    </lineage>
</organism>
<dbReference type="SUPFAM" id="SSF53335">
    <property type="entry name" value="S-adenosyl-L-methionine-dependent methyltransferases"/>
    <property type="match status" value="1"/>
</dbReference>
<dbReference type="Proteomes" id="UP000285378">
    <property type="component" value="Unassembled WGS sequence"/>
</dbReference>
<name>A0A423M8A8_PSEFL</name>
<sequence>MPGKFCAQKMNCELCSSKAHWVLLESVQGPGDQAVALPVLGCQDCGHIFQQYRFDEAFYNAYYDKFYRLTLFGNTEPERAFFLDQVRRGEHLCRYLHDVLPAKGKLLDVGCSAGGLMIPFAKRGWTVRGNDPDRAYVEYGKKIGLDIDLVGAEHMSPSGDYNLIIINGSLEHVHDVNQVMQLCRKASAEDGLLLIEGRALGYGIEQGFLTHNHRRYLSASSIEYLMCLHGWEPIRTTHEPVCGPTRPGAVFVLGRACAQPATERLESIKAQGRKALQESYMPSLHALRARA</sequence>
<dbReference type="PANTHER" id="PTHR43861:SF5">
    <property type="entry name" value="BLL5978 PROTEIN"/>
    <property type="match status" value="1"/>
</dbReference>
<dbReference type="AlphaFoldDB" id="A0A423M8A8"/>
<evidence type="ECO:0000313" key="1">
    <source>
        <dbReference type="EMBL" id="RON78398.1"/>
    </source>
</evidence>
<accession>A0A423M8A8</accession>
<gene>
    <name evidence="1" type="ORF">BK670_22825</name>
</gene>
<evidence type="ECO:0000313" key="2">
    <source>
        <dbReference type="Proteomes" id="UP000285378"/>
    </source>
</evidence>
<dbReference type="Gene3D" id="3.40.50.150">
    <property type="entry name" value="Vaccinia Virus protein VP39"/>
    <property type="match status" value="1"/>
</dbReference>